<feature type="region of interest" description="Disordered" evidence="8">
    <location>
        <begin position="1"/>
        <end position="195"/>
    </location>
</feature>
<dbReference type="GO" id="GO:0030132">
    <property type="term" value="C:clathrin coat of coated pit"/>
    <property type="evidence" value="ECO:0007669"/>
    <property type="project" value="InterPro"/>
</dbReference>
<evidence type="ECO:0000256" key="6">
    <source>
        <dbReference type="RuleBase" id="RU363137"/>
    </source>
</evidence>
<feature type="coiled-coil region" evidence="7">
    <location>
        <begin position="390"/>
        <end position="421"/>
    </location>
</feature>
<dbReference type="OrthoDB" id="5512at2759"/>
<evidence type="ECO:0000256" key="8">
    <source>
        <dbReference type="SAM" id="MobiDB-lite"/>
    </source>
</evidence>
<sequence length="486" mass="52653">MPARASTHSSVRLSFAHEPPRVSTTTEVSMRGPIRKFSVELLRRGTKQNTDSEEQTQNSTNTPTFSSNGSSLRNSDKEWERDKEKDRSSSPARTRSSSRPKDQERRPSIDRWKKALFSQASKLRVTPRASPLDVSRSTTSTTTVGTAVTATTFASSGTAKKSNFTTARAPSQTQTPPPLTRTNTPSSLSLSGSLSGSFSLMSAEPDFLSRENELLGGSFSGPDATSLSGTGGGVGGVDIDLDAAASAFPDISLDGSGDIPIPTPSAAPSQKPLATGLGSFDAFESSAPAPVREVKVTGDDEIERFEDQFPDIGPTSPPKVSPSLPKQPTFGATPTFAPRPQPSAFTSTPILQQPLPDEDEPEPIRVWREKQAEEIKKRDEASAARRQETITKAERSIDQFYEEYNAKKERNIKENKIQEQEYQASRTDALSAGTTWSRICDYVDLQNSQSKTLARTGPGTTDLTRFKEVLLRLKREGDTAPGAAGY</sequence>
<dbReference type="GO" id="GO:0030130">
    <property type="term" value="C:clathrin coat of trans-Golgi network vesicle"/>
    <property type="evidence" value="ECO:0007669"/>
    <property type="project" value="InterPro"/>
</dbReference>
<feature type="compositionally biased region" description="Basic and acidic residues" evidence="8">
    <location>
        <begin position="74"/>
        <end position="88"/>
    </location>
</feature>
<evidence type="ECO:0000256" key="4">
    <source>
        <dbReference type="ARBA" id="ARBA00023176"/>
    </source>
</evidence>
<evidence type="ECO:0000313" key="10">
    <source>
        <dbReference type="Proteomes" id="UP000757232"/>
    </source>
</evidence>
<dbReference type="Proteomes" id="UP000757232">
    <property type="component" value="Unassembled WGS sequence"/>
</dbReference>
<keyword evidence="4 6" id="KW-0168">Coated pit</keyword>
<dbReference type="InterPro" id="IPR000996">
    <property type="entry name" value="Clathrin_L-chain"/>
</dbReference>
<dbReference type="GO" id="GO:0006886">
    <property type="term" value="P:intracellular protein transport"/>
    <property type="evidence" value="ECO:0007669"/>
    <property type="project" value="InterPro"/>
</dbReference>
<feature type="compositionally biased region" description="Low complexity" evidence="8">
    <location>
        <begin position="186"/>
        <end position="195"/>
    </location>
</feature>
<feature type="compositionally biased region" description="Polar residues" evidence="8">
    <location>
        <begin position="160"/>
        <end position="185"/>
    </location>
</feature>
<dbReference type="PANTHER" id="PTHR10639">
    <property type="entry name" value="CLATHRIN LIGHT CHAIN"/>
    <property type="match status" value="1"/>
</dbReference>
<keyword evidence="3 6" id="KW-0472">Membrane</keyword>
<keyword evidence="7" id="KW-0175">Coiled coil</keyword>
<organism evidence="9 10">
    <name type="scientific">Sanghuangporus baumii</name>
    <name type="common">Phellinus baumii</name>
    <dbReference type="NCBI Taxonomy" id="108892"/>
    <lineage>
        <taxon>Eukaryota</taxon>
        <taxon>Fungi</taxon>
        <taxon>Dikarya</taxon>
        <taxon>Basidiomycota</taxon>
        <taxon>Agaricomycotina</taxon>
        <taxon>Agaricomycetes</taxon>
        <taxon>Hymenochaetales</taxon>
        <taxon>Hymenochaetaceae</taxon>
        <taxon>Sanghuangporus</taxon>
    </lineage>
</organism>
<feature type="compositionally biased region" description="Low complexity" evidence="8">
    <location>
        <begin position="137"/>
        <end position="159"/>
    </location>
</feature>
<dbReference type="PANTHER" id="PTHR10639:SF7">
    <property type="entry name" value="CLATHRIN LIGHT CHAIN"/>
    <property type="match status" value="1"/>
</dbReference>
<dbReference type="GO" id="GO:0072583">
    <property type="term" value="P:clathrin-dependent endocytosis"/>
    <property type="evidence" value="ECO:0007669"/>
    <property type="project" value="TreeGrafter"/>
</dbReference>
<comment type="function">
    <text evidence="6">Clathrin is the major protein of the polyhedral coat of coated pits and vesicles.</text>
</comment>
<evidence type="ECO:0000256" key="2">
    <source>
        <dbReference type="ARBA" id="ARBA00005263"/>
    </source>
</evidence>
<dbReference type="Pfam" id="PF01086">
    <property type="entry name" value="Clathrin_lg_ch"/>
    <property type="match status" value="1"/>
</dbReference>
<dbReference type="GO" id="GO:0005198">
    <property type="term" value="F:structural molecule activity"/>
    <property type="evidence" value="ECO:0007669"/>
    <property type="project" value="InterPro"/>
</dbReference>
<feature type="compositionally biased region" description="Basic and acidic residues" evidence="8">
    <location>
        <begin position="99"/>
        <end position="113"/>
    </location>
</feature>
<dbReference type="EMBL" id="LNZH02000211">
    <property type="protein sequence ID" value="OCB85128.1"/>
    <property type="molecule type" value="Genomic_DNA"/>
</dbReference>
<feature type="compositionally biased region" description="Polar residues" evidence="8">
    <location>
        <begin position="55"/>
        <end position="73"/>
    </location>
</feature>
<evidence type="ECO:0000313" key="9">
    <source>
        <dbReference type="EMBL" id="OCB85128.1"/>
    </source>
</evidence>
<evidence type="ECO:0000256" key="1">
    <source>
        <dbReference type="ARBA" id="ARBA00004180"/>
    </source>
</evidence>
<comment type="caution">
    <text evidence="9">The sequence shown here is derived from an EMBL/GenBank/DDBJ whole genome shotgun (WGS) entry which is preliminary data.</text>
</comment>
<comment type="similarity">
    <text evidence="2 6">Belongs to the clathrin light chain family.</text>
</comment>
<protein>
    <recommendedName>
        <fullName evidence="6">Clathrin light chain</fullName>
    </recommendedName>
</protein>
<evidence type="ECO:0000256" key="7">
    <source>
        <dbReference type="SAM" id="Coils"/>
    </source>
</evidence>
<keyword evidence="5 6" id="KW-0968">Cytoplasmic vesicle</keyword>
<dbReference type="AlphaFoldDB" id="A0A9Q5N5H2"/>
<gene>
    <name evidence="9" type="ORF">A7U60_g7753</name>
</gene>
<feature type="compositionally biased region" description="Polar residues" evidence="8">
    <location>
        <begin position="1"/>
        <end position="12"/>
    </location>
</feature>
<proteinExistence type="inferred from homology"/>
<reference evidence="9" key="1">
    <citation type="submission" date="2016-06" db="EMBL/GenBank/DDBJ databases">
        <title>Draft Genome sequence of the fungus Inonotus baumii.</title>
        <authorList>
            <person name="Zhu H."/>
            <person name="Lin W."/>
        </authorList>
    </citation>
    <scope>NUCLEOTIDE SEQUENCE</scope>
    <source>
        <strain evidence="9">821</strain>
    </source>
</reference>
<evidence type="ECO:0000256" key="5">
    <source>
        <dbReference type="ARBA" id="ARBA00023329"/>
    </source>
</evidence>
<dbReference type="GO" id="GO:0032050">
    <property type="term" value="F:clathrin heavy chain binding"/>
    <property type="evidence" value="ECO:0007669"/>
    <property type="project" value="TreeGrafter"/>
</dbReference>
<keyword evidence="10" id="KW-1185">Reference proteome</keyword>
<accession>A0A9Q5N5H2</accession>
<comment type="subcellular location">
    <subcellularLocation>
        <location evidence="1 6">Cytoplasmic vesicle membrane</location>
        <topology evidence="1 6">Peripheral membrane protein</topology>
        <orientation evidence="1 6">Cytoplasmic side</orientation>
    </subcellularLocation>
    <subcellularLocation>
        <location evidence="6">Membrane</location>
        <location evidence="6">Coated pit</location>
        <topology evidence="6">Peripheral membrane protein</topology>
        <orientation evidence="6">Cytoplasmic side</orientation>
    </subcellularLocation>
    <text evidence="6">Cytoplasmic face of coated pits and vesicles.</text>
</comment>
<evidence type="ECO:0000256" key="3">
    <source>
        <dbReference type="ARBA" id="ARBA00023136"/>
    </source>
</evidence>
<feature type="region of interest" description="Disordered" evidence="8">
    <location>
        <begin position="255"/>
        <end position="285"/>
    </location>
</feature>
<feature type="region of interest" description="Disordered" evidence="8">
    <location>
        <begin position="307"/>
        <end position="363"/>
    </location>
</feature>
<name>A0A9Q5N5H2_SANBA</name>